<evidence type="ECO:0000256" key="4">
    <source>
        <dbReference type="ARBA" id="ARBA00022645"/>
    </source>
</evidence>
<keyword evidence="7" id="KW-0808">Transferase</keyword>
<dbReference type="EMBL" id="CP058595">
    <property type="protein sequence ID" value="QLG45531.1"/>
    <property type="molecule type" value="Genomic_DNA"/>
</dbReference>
<dbReference type="GO" id="GO:0006508">
    <property type="term" value="P:proteolysis"/>
    <property type="evidence" value="ECO:0007669"/>
    <property type="project" value="UniProtKB-KW"/>
</dbReference>
<evidence type="ECO:0000256" key="11">
    <source>
        <dbReference type="ARBA" id="ARBA00049902"/>
    </source>
</evidence>
<feature type="domain" description="Penicillin-binding C-terminal" evidence="14">
    <location>
        <begin position="689"/>
        <end position="778"/>
    </location>
</feature>
<evidence type="ECO:0000256" key="7">
    <source>
        <dbReference type="ARBA" id="ARBA00022679"/>
    </source>
</evidence>
<dbReference type="InterPro" id="IPR023346">
    <property type="entry name" value="Lysozyme-like_dom_sf"/>
</dbReference>
<keyword evidence="8" id="KW-0378">Hydrolase</keyword>
<dbReference type="InterPro" id="IPR050396">
    <property type="entry name" value="Glycosyltr_51/Transpeptidase"/>
</dbReference>
<dbReference type="PANTHER" id="PTHR32282:SF15">
    <property type="entry name" value="PENICILLIN-BINDING PROTEIN 1C"/>
    <property type="match status" value="1"/>
</dbReference>
<organism evidence="15 16">
    <name type="scientific">Costertonia aggregata</name>
    <dbReference type="NCBI Taxonomy" id="343403"/>
    <lineage>
        <taxon>Bacteria</taxon>
        <taxon>Pseudomonadati</taxon>
        <taxon>Bacteroidota</taxon>
        <taxon>Flavobacteriia</taxon>
        <taxon>Flavobacteriales</taxon>
        <taxon>Flavobacteriaceae</taxon>
        <taxon>Costertonia</taxon>
    </lineage>
</organism>
<feature type="domain" description="Penicillin-binding protein transpeptidase" evidence="12">
    <location>
        <begin position="301"/>
        <end position="559"/>
    </location>
</feature>
<dbReference type="GO" id="GO:0004180">
    <property type="term" value="F:carboxypeptidase activity"/>
    <property type="evidence" value="ECO:0007669"/>
    <property type="project" value="UniProtKB-KW"/>
</dbReference>
<dbReference type="PANTHER" id="PTHR32282">
    <property type="entry name" value="BINDING PROTEIN TRANSPEPTIDASE, PUTATIVE-RELATED"/>
    <property type="match status" value="1"/>
</dbReference>
<dbReference type="RefSeq" id="WP_179241819.1">
    <property type="nucleotide sequence ID" value="NZ_CP058595.1"/>
</dbReference>
<comment type="catalytic activity">
    <reaction evidence="11">
        <text>[GlcNAc-(1-&gt;4)-Mur2Ac(oyl-L-Ala-gamma-D-Glu-L-Lys-D-Ala-D-Ala)](n)-di-trans,octa-cis-undecaprenyl diphosphate + beta-D-GlcNAc-(1-&gt;4)-Mur2Ac(oyl-L-Ala-gamma-D-Glu-L-Lys-D-Ala-D-Ala)-di-trans,octa-cis-undecaprenyl diphosphate = [GlcNAc-(1-&gt;4)-Mur2Ac(oyl-L-Ala-gamma-D-Glu-L-Lys-D-Ala-D-Ala)](n+1)-di-trans,octa-cis-undecaprenyl diphosphate + di-trans,octa-cis-undecaprenyl diphosphate + H(+)</text>
        <dbReference type="Rhea" id="RHEA:23708"/>
        <dbReference type="Rhea" id="RHEA-COMP:9602"/>
        <dbReference type="Rhea" id="RHEA-COMP:9603"/>
        <dbReference type="ChEBI" id="CHEBI:15378"/>
        <dbReference type="ChEBI" id="CHEBI:58405"/>
        <dbReference type="ChEBI" id="CHEBI:60033"/>
        <dbReference type="ChEBI" id="CHEBI:78435"/>
        <dbReference type="EC" id="2.4.99.28"/>
    </reaction>
</comment>
<evidence type="ECO:0000256" key="2">
    <source>
        <dbReference type="ARBA" id="ARBA00007090"/>
    </source>
</evidence>
<evidence type="ECO:0000259" key="14">
    <source>
        <dbReference type="Pfam" id="PF06832"/>
    </source>
</evidence>
<gene>
    <name evidence="15" type="primary">pbpC</name>
    <name evidence="15" type="ORF">HYG79_09295</name>
</gene>
<protein>
    <recommendedName>
        <fullName evidence="10">peptidoglycan glycosyltransferase</fullName>
        <ecNumber evidence="10">2.4.99.28</ecNumber>
    </recommendedName>
</protein>
<evidence type="ECO:0000259" key="13">
    <source>
        <dbReference type="Pfam" id="PF00912"/>
    </source>
</evidence>
<reference evidence="15 16" key="1">
    <citation type="journal article" date="2006" name="Int. J. Syst. Evol. Microbiol.">
        <title>Costertonia aggregata gen. nov., sp. nov., a mesophilic marine bacterium of the family Flavobacteriaceae, isolated from a mature biofilm.</title>
        <authorList>
            <person name="Kwon K.K."/>
            <person name="Lee Y.K."/>
            <person name="Lee H.K."/>
        </authorList>
    </citation>
    <scope>NUCLEOTIDE SEQUENCE [LARGE SCALE GENOMIC DNA]</scope>
    <source>
        <strain evidence="15 16">KCCM 42265</strain>
    </source>
</reference>
<evidence type="ECO:0000313" key="15">
    <source>
        <dbReference type="EMBL" id="QLG45531.1"/>
    </source>
</evidence>
<accession>A0A7H9APX3</accession>
<evidence type="ECO:0000259" key="12">
    <source>
        <dbReference type="Pfam" id="PF00905"/>
    </source>
</evidence>
<keyword evidence="9" id="KW-0511">Multifunctional enzyme</keyword>
<name>A0A7H9APX3_9FLAO</name>
<proteinExistence type="inferred from homology"/>
<dbReference type="GO" id="GO:0008658">
    <property type="term" value="F:penicillin binding"/>
    <property type="evidence" value="ECO:0007669"/>
    <property type="project" value="InterPro"/>
</dbReference>
<keyword evidence="5" id="KW-0645">Protease</keyword>
<dbReference type="SUPFAM" id="SSF53955">
    <property type="entry name" value="Lysozyme-like"/>
    <property type="match status" value="1"/>
</dbReference>
<dbReference type="AlphaFoldDB" id="A0A7H9APX3"/>
<dbReference type="GO" id="GO:0008955">
    <property type="term" value="F:peptidoglycan glycosyltransferase activity"/>
    <property type="evidence" value="ECO:0007669"/>
    <property type="project" value="UniProtKB-EC"/>
</dbReference>
<dbReference type="Gene3D" id="3.40.710.10">
    <property type="entry name" value="DD-peptidase/beta-lactamase superfamily"/>
    <property type="match status" value="1"/>
</dbReference>
<dbReference type="Pfam" id="PF06832">
    <property type="entry name" value="BiPBP_C"/>
    <property type="match status" value="1"/>
</dbReference>
<evidence type="ECO:0000256" key="9">
    <source>
        <dbReference type="ARBA" id="ARBA00023268"/>
    </source>
</evidence>
<dbReference type="EC" id="2.4.99.28" evidence="10"/>
<dbReference type="InterPro" id="IPR012338">
    <property type="entry name" value="Beta-lactam/transpept-like"/>
</dbReference>
<evidence type="ECO:0000256" key="10">
    <source>
        <dbReference type="ARBA" id="ARBA00044770"/>
    </source>
</evidence>
<dbReference type="InterPro" id="IPR001460">
    <property type="entry name" value="PCN-bd_Tpept"/>
</dbReference>
<evidence type="ECO:0000256" key="3">
    <source>
        <dbReference type="ARBA" id="ARBA00007739"/>
    </source>
</evidence>
<dbReference type="GO" id="GO:0009252">
    <property type="term" value="P:peptidoglycan biosynthetic process"/>
    <property type="evidence" value="ECO:0007669"/>
    <property type="project" value="InterPro"/>
</dbReference>
<evidence type="ECO:0000256" key="1">
    <source>
        <dbReference type="ARBA" id="ARBA00004752"/>
    </source>
</evidence>
<dbReference type="Pfam" id="PF00912">
    <property type="entry name" value="Transgly"/>
    <property type="match status" value="1"/>
</dbReference>
<dbReference type="Pfam" id="PF00905">
    <property type="entry name" value="Transpeptidase"/>
    <property type="match status" value="1"/>
</dbReference>
<dbReference type="InterPro" id="IPR001264">
    <property type="entry name" value="Glyco_trans_51"/>
</dbReference>
<dbReference type="InterPro" id="IPR009647">
    <property type="entry name" value="PBP_C"/>
</dbReference>
<dbReference type="Proteomes" id="UP000509302">
    <property type="component" value="Chromosome"/>
</dbReference>
<comment type="similarity">
    <text evidence="2">In the C-terminal section; belongs to the transpeptidase family.</text>
</comment>
<dbReference type="GO" id="GO:0030288">
    <property type="term" value="C:outer membrane-bounded periplasmic space"/>
    <property type="evidence" value="ECO:0007669"/>
    <property type="project" value="TreeGrafter"/>
</dbReference>
<sequence>MRKIIRFYRKHPKKLILLTVFTIGYYFCLPKQLFKSPTATVIESSEGILLGAKIASDGQWRFPVLDSVPEKFKACVLQFEDAYFYKHPGFNPVSMAKAFSDNVSAGKTVRGGSTITQQVIRLSRNGKRRSYWEKCIELLLATRLELRHSKEDILKLYASHAPYGGNVVGLDVAAWRYFGLQPHQLSWAESATLAVLPNAPSLIYPGKNQKRLLDKRNGLLKKLLDEKCIDTTTYELALLEELPQKPYPLPKIAPHVVQYISKKNKGQKIRTTINHNLQDNINAIVQKHHVNLRQNQVHNAAVLVLDVDTRKVLSYVGNTKTTKEHQKDVDMVQANRSTGSTIKPLLYTAMLDAGELLPNMLVPDVPTQIAGYTPENFNEDYSGAVRAKSALARSLNIPAVRLLQQYGLEKFRDQLDVFQLGGLSKTADHYGLTLILGGAESNLWDLCKTYANLASTVNHFNETSSEYYENEFIEPILKANSVPDFGNTSIQKTVFDAASIYLTFEAMKEVNRPEGNESWEFYDSSKEIAWKTGTSFGNKDAWAIGVTKKHVVGIWVGNADGEGRPNVTGVSSAAPILFDVFDVLPKSKWFSRPLDEFIQIDVCSESGYLATDICPAKTIAIPNKRNYVTSCSYHQLVYLDTKEQYRVNSSCIDLSQAIVKSWFALPPLMEFYYKKSHPTYKSLPNFRKDCKSIRKSPMQFIYPKNGSRITLARNFEGQTNEVILKLAHAKPETIVFWYVDETFIAQTRNFHEIGVVPTLGQHKITAVDALGSEVTITITIE</sequence>
<dbReference type="NCBIfam" id="TIGR02073">
    <property type="entry name" value="PBP_1c"/>
    <property type="match status" value="1"/>
</dbReference>
<feature type="domain" description="Glycosyl transferase family 51" evidence="13">
    <location>
        <begin position="64"/>
        <end position="223"/>
    </location>
</feature>
<evidence type="ECO:0000313" key="16">
    <source>
        <dbReference type="Proteomes" id="UP000509302"/>
    </source>
</evidence>
<dbReference type="InterPro" id="IPR011815">
    <property type="entry name" value="PBP_1c"/>
</dbReference>
<dbReference type="KEGG" id="cagg:HYG79_09295"/>
<dbReference type="Gene3D" id="1.10.3810.10">
    <property type="entry name" value="Biosynthetic peptidoglycan transglycosylase-like"/>
    <property type="match status" value="1"/>
</dbReference>
<evidence type="ECO:0000256" key="8">
    <source>
        <dbReference type="ARBA" id="ARBA00022801"/>
    </source>
</evidence>
<comment type="pathway">
    <text evidence="1">Cell wall biogenesis; peptidoglycan biosynthesis.</text>
</comment>
<dbReference type="InterPro" id="IPR036950">
    <property type="entry name" value="PBP_transglycosylase"/>
</dbReference>
<keyword evidence="16" id="KW-1185">Reference proteome</keyword>
<keyword evidence="6" id="KW-0328">Glycosyltransferase</keyword>
<comment type="similarity">
    <text evidence="3">In the N-terminal section; belongs to the glycosyltransferase 51 family.</text>
</comment>
<evidence type="ECO:0000256" key="5">
    <source>
        <dbReference type="ARBA" id="ARBA00022670"/>
    </source>
</evidence>
<dbReference type="SUPFAM" id="SSF56601">
    <property type="entry name" value="beta-lactamase/transpeptidase-like"/>
    <property type="match status" value="1"/>
</dbReference>
<evidence type="ECO:0000256" key="6">
    <source>
        <dbReference type="ARBA" id="ARBA00022676"/>
    </source>
</evidence>
<keyword evidence="4" id="KW-0121">Carboxypeptidase</keyword>